<dbReference type="PANTHER" id="PTHR42915:SF1">
    <property type="entry name" value="PEPTIDOGLYCAN BETA-N-ACETYLMURAMIDASE NAMZ"/>
    <property type="match status" value="1"/>
</dbReference>
<reference evidence="3 4" key="1">
    <citation type="submission" date="2024-09" db="EMBL/GenBank/DDBJ databases">
        <authorList>
            <person name="Sun Q."/>
            <person name="Mori K."/>
        </authorList>
    </citation>
    <scope>NUCLEOTIDE SEQUENCE [LARGE SCALE GENOMIC DNA]</scope>
    <source>
        <strain evidence="3 4">JCM 12520</strain>
    </source>
</reference>
<dbReference type="RefSeq" id="WP_344912350.1">
    <property type="nucleotide sequence ID" value="NZ_BAAAYO010000010.1"/>
</dbReference>
<dbReference type="InterPro" id="IPR048503">
    <property type="entry name" value="NamZ_C"/>
</dbReference>
<evidence type="ECO:0000259" key="2">
    <source>
        <dbReference type="Pfam" id="PF20732"/>
    </source>
</evidence>
<dbReference type="PANTHER" id="PTHR42915">
    <property type="entry name" value="HYPOTHETICAL 460 KDA PROTEIN IN FEUA-SIGW INTERGENIC REGION [PRECURSOR]"/>
    <property type="match status" value="1"/>
</dbReference>
<dbReference type="Gene3D" id="3.90.1150.140">
    <property type="match status" value="1"/>
</dbReference>
<evidence type="ECO:0000313" key="4">
    <source>
        <dbReference type="Proteomes" id="UP001589619"/>
    </source>
</evidence>
<evidence type="ECO:0000313" key="3">
    <source>
        <dbReference type="EMBL" id="MFB9751638.1"/>
    </source>
</evidence>
<name>A0ABV5VTN9_9BACL</name>
<feature type="domain" description="Peptidoglycan beta-N-acetylmuramidase NamZ C-terminal" evidence="2">
    <location>
        <begin position="235"/>
        <end position="392"/>
    </location>
</feature>
<comment type="caution">
    <text evidence="3">The sequence shown here is derived from an EMBL/GenBank/DDBJ whole genome shotgun (WGS) entry which is preliminary data.</text>
</comment>
<feature type="domain" description="Peptidoglycan beta-N-acetylmuramidase NamZ N-terminal" evidence="1">
    <location>
        <begin position="29"/>
        <end position="230"/>
    </location>
</feature>
<evidence type="ECO:0000259" key="1">
    <source>
        <dbReference type="Pfam" id="PF07075"/>
    </source>
</evidence>
<dbReference type="Pfam" id="PF20732">
    <property type="entry name" value="NamZ_C"/>
    <property type="match status" value="1"/>
</dbReference>
<proteinExistence type="predicted"/>
<dbReference type="EMBL" id="JBHMAG010000007">
    <property type="protein sequence ID" value="MFB9751638.1"/>
    <property type="molecule type" value="Genomic_DNA"/>
</dbReference>
<dbReference type="PIRSF" id="PIRSF016719">
    <property type="entry name" value="UCP016719"/>
    <property type="match status" value="1"/>
</dbReference>
<gene>
    <name evidence="3" type="ORF">ACFFNY_08645</name>
</gene>
<dbReference type="Pfam" id="PF07075">
    <property type="entry name" value="NamZ_N"/>
    <property type="match status" value="1"/>
</dbReference>
<dbReference type="Gene3D" id="3.40.50.12170">
    <property type="entry name" value="Uncharacterised protein PF07075, DUF1343"/>
    <property type="match status" value="1"/>
</dbReference>
<dbReference type="Proteomes" id="UP001589619">
    <property type="component" value="Unassembled WGS sequence"/>
</dbReference>
<sequence length="394" mass="43484">MANGKPSTVLSGADRLAREAEAYLGGKRIGLLTNPTGITRDFRSTLDVCAEQTAGKLTALFACEHGIRGERQAGLLFEDETDPALGIPVYSLYGKHRAPTPEMLDTVDAIVFDIQDLGVRFYTYLTTLLYTMQACAKANKELIVLDRPNPLGGLTVEGGVLRDGFQSMVGCWQVPFRTGMTIGEFARLANDQSAVPCALQVVPLEGWRRDMEYPATGLPWVMPSPNMPTMDTVRVYSGTCLFEGTNLSEGRGTTRPFEMIGAPWLDGRAVAEAMNRQGLPGVKFQPVYFTPMFSKHKGELCGGVQLYVREPGIYEAVRSGLYLLAHIRELHPDHFAWLPPFKEGSKSFIQLLTGSDTVPDTLRGPADAERIAGEWEREAAAWSKTREPYLLYEH</sequence>
<dbReference type="InterPro" id="IPR048502">
    <property type="entry name" value="NamZ_N"/>
</dbReference>
<protein>
    <submittedName>
        <fullName evidence="3">DUF1343 domain-containing protein</fullName>
    </submittedName>
</protein>
<accession>A0ABV5VTN9</accession>
<organism evidence="3 4">
    <name type="scientific">Paenibacillus hodogayensis</name>
    <dbReference type="NCBI Taxonomy" id="279208"/>
    <lineage>
        <taxon>Bacteria</taxon>
        <taxon>Bacillati</taxon>
        <taxon>Bacillota</taxon>
        <taxon>Bacilli</taxon>
        <taxon>Bacillales</taxon>
        <taxon>Paenibacillaceae</taxon>
        <taxon>Paenibacillus</taxon>
    </lineage>
</organism>
<dbReference type="InterPro" id="IPR008302">
    <property type="entry name" value="NamZ"/>
</dbReference>
<keyword evidence="4" id="KW-1185">Reference proteome</keyword>